<dbReference type="AlphaFoldDB" id="A0A667Z128"/>
<feature type="compositionally biased region" description="Low complexity" evidence="3">
    <location>
        <begin position="248"/>
        <end position="263"/>
    </location>
</feature>
<accession>A0A667Z128</accession>
<dbReference type="PANTHER" id="PTHR23351">
    <property type="entry name" value="FOS TRANSCRIPTION FACTOR-RELATED"/>
    <property type="match status" value="1"/>
</dbReference>
<reference evidence="5" key="2">
    <citation type="submission" date="2025-08" db="UniProtKB">
        <authorList>
            <consortium name="Ensembl"/>
        </authorList>
    </citation>
    <scope>IDENTIFICATION</scope>
</reference>
<sequence>MYRSFGNPGRGNPMYTNSNTGSGAASQGTSTPTTQQEQKFTMAGSSQFVPSLNAITSNQDLQWLVQPSLMAPPGPSRSPRPPYPPLSGARPMSHSPSQPHFLRPGVIRAAANSPGSTRRRNDEHLSSEELERRRIRRERNKLAAAKCRNRRRELTDTLQNETDQLEGEKSRLQKEIAELQKEKDKLELVLEAHRPICKIEDSDSDSDPHPALSSLGGIKMEQGDSSRPGPSKKPQMKQERPKPHITLPAKPVASSASAVAPESESLHTPILMSTPSLTPLTASLVFTYPSASLDTSASVPSQTTSQSSLNQDSAQQSRNPEPCGIAHRRSSSSGDQSDHSLHSPTILTL</sequence>
<proteinExistence type="predicted"/>
<dbReference type="OrthoDB" id="5866312at2759"/>
<feature type="region of interest" description="Disordered" evidence="3">
    <location>
        <begin position="66"/>
        <end position="170"/>
    </location>
</feature>
<feature type="domain" description="BZIP" evidence="4">
    <location>
        <begin position="130"/>
        <end position="193"/>
    </location>
</feature>
<feature type="compositionally biased region" description="Basic and acidic residues" evidence="3">
    <location>
        <begin position="119"/>
        <end position="132"/>
    </location>
</feature>
<dbReference type="SMART" id="SM00338">
    <property type="entry name" value="BRLZ"/>
    <property type="match status" value="1"/>
</dbReference>
<dbReference type="PROSITE" id="PS50217">
    <property type="entry name" value="BZIP"/>
    <property type="match status" value="1"/>
</dbReference>
<evidence type="ECO:0000313" key="5">
    <source>
        <dbReference type="Ensembl" id="ENSMMDP00005027006.1"/>
    </source>
</evidence>
<dbReference type="Proteomes" id="UP000472263">
    <property type="component" value="Chromosome 10"/>
</dbReference>
<dbReference type="GO" id="GO:0000978">
    <property type="term" value="F:RNA polymerase II cis-regulatory region sequence-specific DNA binding"/>
    <property type="evidence" value="ECO:0007669"/>
    <property type="project" value="TreeGrafter"/>
</dbReference>
<dbReference type="FunFam" id="1.20.5.170:FF:000006">
    <property type="entry name" value="fos-related antigen 2 isoform X1"/>
    <property type="match status" value="1"/>
</dbReference>
<dbReference type="InterPro" id="IPR000837">
    <property type="entry name" value="AP-1"/>
</dbReference>
<protein>
    <submittedName>
        <fullName evidence="5">FOS like 1, AP-1 transcription factor subunit a</fullName>
    </submittedName>
</protein>
<dbReference type="GO" id="GO:0000981">
    <property type="term" value="F:DNA-binding transcription factor activity, RNA polymerase II-specific"/>
    <property type="evidence" value="ECO:0007669"/>
    <property type="project" value="TreeGrafter"/>
</dbReference>
<feature type="compositionally biased region" description="Polar residues" evidence="3">
    <location>
        <begin position="293"/>
        <end position="319"/>
    </location>
</feature>
<gene>
    <name evidence="5" type="primary">FOSL1</name>
    <name evidence="5" type="synonym">fosl1a</name>
</gene>
<dbReference type="InterPro" id="IPR004827">
    <property type="entry name" value="bZIP"/>
</dbReference>
<dbReference type="InParanoid" id="A0A667Z128"/>
<feature type="region of interest" description="Disordered" evidence="3">
    <location>
        <begin position="198"/>
        <end position="265"/>
    </location>
</feature>
<feature type="compositionally biased region" description="Pro residues" evidence="3">
    <location>
        <begin position="70"/>
        <end position="85"/>
    </location>
</feature>
<dbReference type="PROSITE" id="PS00036">
    <property type="entry name" value="BZIP_BASIC"/>
    <property type="match status" value="1"/>
</dbReference>
<dbReference type="CDD" id="cd14721">
    <property type="entry name" value="bZIP_Fos"/>
    <property type="match status" value="1"/>
</dbReference>
<dbReference type="Pfam" id="PF00170">
    <property type="entry name" value="bZIP_1"/>
    <property type="match status" value="1"/>
</dbReference>
<comment type="function">
    <text evidence="1">Nuclear phosphoprotein which forms a tight but non-covalently linked complex with the JUN/AP-1 transcription factor. FOS has a critical function in regulating the development of cells destined to form and maintain the skeleton. It is thought to have an important role in signal transduction, cell proliferation and differentiation.</text>
</comment>
<dbReference type="Ensembl" id="ENSMMDT00005027570.1">
    <property type="protein sequence ID" value="ENSMMDP00005027006.1"/>
    <property type="gene ID" value="ENSMMDG00005012878.1"/>
</dbReference>
<keyword evidence="6" id="KW-1185">Reference proteome</keyword>
<dbReference type="Gene3D" id="1.20.5.170">
    <property type="match status" value="1"/>
</dbReference>
<organism evidence="5 6">
    <name type="scientific">Myripristis murdjan</name>
    <name type="common">pinecone soldierfish</name>
    <dbReference type="NCBI Taxonomy" id="586833"/>
    <lineage>
        <taxon>Eukaryota</taxon>
        <taxon>Metazoa</taxon>
        <taxon>Chordata</taxon>
        <taxon>Craniata</taxon>
        <taxon>Vertebrata</taxon>
        <taxon>Euteleostomi</taxon>
        <taxon>Actinopterygii</taxon>
        <taxon>Neopterygii</taxon>
        <taxon>Teleostei</taxon>
        <taxon>Neoteleostei</taxon>
        <taxon>Acanthomorphata</taxon>
        <taxon>Holocentriformes</taxon>
        <taxon>Holocentridae</taxon>
        <taxon>Myripristis</taxon>
    </lineage>
</organism>
<evidence type="ECO:0000259" key="4">
    <source>
        <dbReference type="PROSITE" id="PS50217"/>
    </source>
</evidence>
<feature type="compositionally biased region" description="Polar residues" evidence="3">
    <location>
        <begin position="14"/>
        <end position="45"/>
    </location>
</feature>
<dbReference type="GO" id="GO:0005634">
    <property type="term" value="C:nucleus"/>
    <property type="evidence" value="ECO:0007669"/>
    <property type="project" value="TreeGrafter"/>
</dbReference>
<dbReference type="PRINTS" id="PR00042">
    <property type="entry name" value="LEUZIPPRFOS"/>
</dbReference>
<feature type="region of interest" description="Disordered" evidence="3">
    <location>
        <begin position="1"/>
        <end position="45"/>
    </location>
</feature>
<evidence type="ECO:0000256" key="3">
    <source>
        <dbReference type="SAM" id="MobiDB-lite"/>
    </source>
</evidence>
<reference evidence="5" key="3">
    <citation type="submission" date="2025-09" db="UniProtKB">
        <authorList>
            <consortium name="Ensembl"/>
        </authorList>
    </citation>
    <scope>IDENTIFICATION</scope>
</reference>
<dbReference type="GeneID" id="115366648"/>
<feature type="region of interest" description="Disordered" evidence="3">
    <location>
        <begin position="293"/>
        <end position="349"/>
    </location>
</feature>
<evidence type="ECO:0000313" key="6">
    <source>
        <dbReference type="Proteomes" id="UP000472263"/>
    </source>
</evidence>
<dbReference type="GeneTree" id="ENSGT00940000160034"/>
<dbReference type="InterPro" id="IPR046347">
    <property type="entry name" value="bZIP_sf"/>
</dbReference>
<reference evidence="5" key="1">
    <citation type="submission" date="2019-06" db="EMBL/GenBank/DDBJ databases">
        <authorList>
            <consortium name="Wellcome Sanger Institute Data Sharing"/>
        </authorList>
    </citation>
    <scope>NUCLEOTIDE SEQUENCE [LARGE SCALE GENOMIC DNA]</scope>
</reference>
<evidence type="ECO:0000256" key="2">
    <source>
        <dbReference type="ARBA" id="ARBA00061721"/>
    </source>
</evidence>
<dbReference type="PANTHER" id="PTHR23351:SF25">
    <property type="entry name" value="FOS-RELATED ANTIGEN 2"/>
    <property type="match status" value="1"/>
</dbReference>
<comment type="subunit">
    <text evidence="2">Heterodimer.</text>
</comment>
<name>A0A667Z128_9TELE</name>
<evidence type="ECO:0000256" key="1">
    <source>
        <dbReference type="ARBA" id="ARBA00058242"/>
    </source>
</evidence>
<dbReference type="SUPFAM" id="SSF57959">
    <property type="entry name" value="Leucine zipper domain"/>
    <property type="match status" value="1"/>
</dbReference>
<dbReference type="RefSeq" id="XP_029918055.1">
    <property type="nucleotide sequence ID" value="XM_030062195.1"/>
</dbReference>